<keyword evidence="1" id="KW-0812">Transmembrane</keyword>
<feature type="transmembrane region" description="Helical" evidence="1">
    <location>
        <begin position="35"/>
        <end position="54"/>
    </location>
</feature>
<feature type="transmembrane region" description="Helical" evidence="1">
    <location>
        <begin position="205"/>
        <end position="225"/>
    </location>
</feature>
<evidence type="ECO:0000256" key="1">
    <source>
        <dbReference type="SAM" id="Phobius"/>
    </source>
</evidence>
<protein>
    <recommendedName>
        <fullName evidence="2">Sensor histidine kinase NatK-like C-terminal domain-containing protein</fullName>
    </recommendedName>
</protein>
<dbReference type="InterPro" id="IPR032834">
    <property type="entry name" value="NatK-like_C"/>
</dbReference>
<organism evidence="3">
    <name type="scientific">bioreactor metagenome</name>
    <dbReference type="NCBI Taxonomy" id="1076179"/>
    <lineage>
        <taxon>unclassified sequences</taxon>
        <taxon>metagenomes</taxon>
        <taxon>ecological metagenomes</taxon>
    </lineage>
</organism>
<dbReference type="GO" id="GO:0042802">
    <property type="term" value="F:identical protein binding"/>
    <property type="evidence" value="ECO:0007669"/>
    <property type="project" value="TreeGrafter"/>
</dbReference>
<dbReference type="EMBL" id="VSSQ01003629">
    <property type="protein sequence ID" value="MPM21626.1"/>
    <property type="molecule type" value="Genomic_DNA"/>
</dbReference>
<comment type="caution">
    <text evidence="3">The sequence shown here is derived from an EMBL/GenBank/DDBJ whole genome shotgun (WGS) entry which is preliminary data.</text>
</comment>
<feature type="transmembrane region" description="Helical" evidence="1">
    <location>
        <begin position="91"/>
        <end position="112"/>
    </location>
</feature>
<feature type="transmembrane region" description="Helical" evidence="1">
    <location>
        <begin position="60"/>
        <end position="79"/>
    </location>
</feature>
<evidence type="ECO:0000313" key="3">
    <source>
        <dbReference type="EMBL" id="MPM21626.1"/>
    </source>
</evidence>
<gene>
    <name evidence="3" type="ORF">SDC9_68070</name>
</gene>
<dbReference type="SUPFAM" id="SSF55874">
    <property type="entry name" value="ATPase domain of HSP90 chaperone/DNA topoisomerase II/histidine kinase"/>
    <property type="match status" value="1"/>
</dbReference>
<sequence length="445" mass="51780">MLGIHRALCIGNMLIFIFCFFILMNKRGYVYKFKINITSVLILLLAIWSVVRGIPFAVVSLQPLINAVLILTLICKCVYNINIKKSIINSLVYSLVYILIECSIYWFLFMTFIYIGDYIYILNLGINFLIIFVGIYFIDKIQKIYNDNKYLVYVSLTIVVNIFILVILNISTSVSNDLYKIVTNNNIEYNNIFYMSSMSGFIEYVFPYILAIINTILIFIFLNSIKSEKEKAKLELVNEKLDMQYKYYLMVKESQEKMRQVYHDMNNHMNNIKSLKNSSEDVNEYINNIEDEVKESKNIYNTGNILLDIILHEKSKICTENNIDFKVGIDFSKCEFIDMIDISSIFSNLIDNAIEACNKINENNIDKYITIKSTFIKGYYVVRCENSKSNELIIKNNKIFTSKKDKFLHGIGLESIKSSIKKYNGELKIKDSESKFIATIHIPVE</sequence>
<reference evidence="3" key="1">
    <citation type="submission" date="2019-08" db="EMBL/GenBank/DDBJ databases">
        <authorList>
            <person name="Kucharzyk K."/>
            <person name="Murdoch R.W."/>
            <person name="Higgins S."/>
            <person name="Loffler F."/>
        </authorList>
    </citation>
    <scope>NUCLEOTIDE SEQUENCE</scope>
</reference>
<dbReference type="CDD" id="cd16935">
    <property type="entry name" value="HATPase_AgrC-ComD-like"/>
    <property type="match status" value="1"/>
</dbReference>
<dbReference type="PANTHER" id="PTHR40448">
    <property type="entry name" value="TWO-COMPONENT SENSOR HISTIDINE KINASE"/>
    <property type="match status" value="1"/>
</dbReference>
<evidence type="ECO:0000259" key="2">
    <source>
        <dbReference type="Pfam" id="PF14501"/>
    </source>
</evidence>
<feature type="transmembrane region" description="Helical" evidence="1">
    <location>
        <begin position="150"/>
        <end position="170"/>
    </location>
</feature>
<dbReference type="AlphaFoldDB" id="A0A644XZE6"/>
<keyword evidence="1" id="KW-0472">Membrane</keyword>
<proteinExistence type="predicted"/>
<feature type="transmembrane region" description="Helical" evidence="1">
    <location>
        <begin position="118"/>
        <end position="138"/>
    </location>
</feature>
<dbReference type="Pfam" id="PF14501">
    <property type="entry name" value="HATPase_c_5"/>
    <property type="match status" value="1"/>
</dbReference>
<dbReference type="InterPro" id="IPR036890">
    <property type="entry name" value="HATPase_C_sf"/>
</dbReference>
<feature type="transmembrane region" description="Helical" evidence="1">
    <location>
        <begin position="6"/>
        <end position="23"/>
    </location>
</feature>
<keyword evidence="1" id="KW-1133">Transmembrane helix</keyword>
<dbReference type="Gene3D" id="3.30.565.10">
    <property type="entry name" value="Histidine kinase-like ATPase, C-terminal domain"/>
    <property type="match status" value="1"/>
</dbReference>
<dbReference type="PANTHER" id="PTHR40448:SF1">
    <property type="entry name" value="TWO-COMPONENT SENSOR HISTIDINE KINASE"/>
    <property type="match status" value="1"/>
</dbReference>
<accession>A0A644XZE6</accession>
<name>A0A644XZE6_9ZZZZ</name>
<feature type="domain" description="Sensor histidine kinase NatK-like C-terminal" evidence="2">
    <location>
        <begin position="338"/>
        <end position="443"/>
    </location>
</feature>